<dbReference type="Pfam" id="PF02683">
    <property type="entry name" value="DsbD_TM"/>
    <property type="match status" value="1"/>
</dbReference>
<feature type="domain" description="Thioredoxin" evidence="8">
    <location>
        <begin position="577"/>
        <end position="701"/>
    </location>
</feature>
<evidence type="ECO:0000256" key="2">
    <source>
        <dbReference type="ARBA" id="ARBA00022475"/>
    </source>
</evidence>
<dbReference type="InterPro" id="IPR003834">
    <property type="entry name" value="Cyt_c_assmbl_TM_dom"/>
</dbReference>
<dbReference type="EMBL" id="VKKU01000002">
    <property type="protein sequence ID" value="TSB01868.1"/>
    <property type="molecule type" value="Genomic_DNA"/>
</dbReference>
<evidence type="ECO:0000256" key="4">
    <source>
        <dbReference type="ARBA" id="ARBA00022748"/>
    </source>
</evidence>
<keyword evidence="2" id="KW-1003">Cell membrane</keyword>
<organism evidence="9 10">
    <name type="scientific">Sphingorhabdus contaminans</name>
    <dbReference type="NCBI Taxonomy" id="1343899"/>
    <lineage>
        <taxon>Bacteria</taxon>
        <taxon>Pseudomonadati</taxon>
        <taxon>Pseudomonadota</taxon>
        <taxon>Alphaproteobacteria</taxon>
        <taxon>Sphingomonadales</taxon>
        <taxon>Sphingomonadaceae</taxon>
        <taxon>Sphingorhabdus</taxon>
    </lineage>
</organism>
<sequence>MTRAQEQGIGWRSRVTLLCGMLALLWLALFNLTGPARAQIPGAPQNVRAMVEAETSNPAPGDTVTVAVIMDPKPGWHDYWLNPGDAGTPLELDWTLPDGVTAGPIRAPVPETLVVSGFMNHIYKARHAFLVDLQIAPKLQPGKKLDLKVDARWSACSDLICVPESGSFTIPLTVGNGTIAAQQRTRFDQWRAALPVPLDRQANYAINGSSISIAIPFPESAAADKVWFFPQTQNVFRYAAPQTARRTGNWLILTGGVDKGFDGQIDGLLRFGDGQGIELRALPGSIPSGGETVSVLGAGDTAQENRNSESFAVILALSILGGLLLNLMPCVFPILGLKAIAIAKAGGDERTARRDALAYTAGILLSCLALGAIMLGLRAAGQEVGWAFQLQDPFIVFILLLLMVAITANLVGLFELGAVGAGEKLARQGGAAGSFWTGVLAAVVATPCTGPFMAAAIGAALLLPSAQALLIFAGLGLGLALPFLAIAYIPALRARMPRPGPWMVKLRQWMALPMGLTALALLWLLAQLVGGAGWALGAISTAILLIAIVVIKRRQTPVGLLLGVTGVLAIAGNLALDRLPRPAAIQSAAAELGGEIFSEAKLAQLRDEGKPVFLYFTADWCVTCKVNEAAAIDREDTRKAFEKAGIITMVGDYTRRDPAITRFLAKHGRSGVPLYLYYPKQGEVKILPQILTVSDLTELAN</sequence>
<evidence type="ECO:0000259" key="8">
    <source>
        <dbReference type="PROSITE" id="PS51352"/>
    </source>
</evidence>
<dbReference type="Proteomes" id="UP000320160">
    <property type="component" value="Unassembled WGS sequence"/>
</dbReference>
<dbReference type="PANTHER" id="PTHR32234:SF3">
    <property type="entry name" value="SUPPRESSION OF COPPER SENSITIVITY PROTEIN"/>
    <property type="match status" value="1"/>
</dbReference>
<feature type="transmembrane region" description="Helical" evidence="7">
    <location>
        <begin position="558"/>
        <end position="576"/>
    </location>
</feature>
<name>A0A553WAZ6_9SPHN</name>
<feature type="transmembrane region" description="Helical" evidence="7">
    <location>
        <begin position="394"/>
        <end position="414"/>
    </location>
</feature>
<dbReference type="Pfam" id="PF11412">
    <property type="entry name" value="DsbD_N"/>
    <property type="match status" value="1"/>
</dbReference>
<reference evidence="9 10" key="1">
    <citation type="submission" date="2019-07" db="EMBL/GenBank/DDBJ databases">
        <authorList>
            <person name="Park M."/>
        </authorList>
    </citation>
    <scope>NUCLEOTIDE SEQUENCE [LARGE SCALE GENOMIC DNA]</scope>
    <source>
        <strain evidence="9 10">KCTC32445</strain>
    </source>
</reference>
<dbReference type="InterPro" id="IPR028250">
    <property type="entry name" value="DsbDN"/>
</dbReference>
<dbReference type="SUPFAM" id="SSF52833">
    <property type="entry name" value="Thioredoxin-like"/>
    <property type="match status" value="1"/>
</dbReference>
<keyword evidence="4" id="KW-0201">Cytochrome c-type biogenesis</keyword>
<keyword evidence="6 7" id="KW-0472">Membrane</keyword>
<feature type="transmembrane region" description="Helical" evidence="7">
    <location>
        <begin position="509"/>
        <end position="526"/>
    </location>
</feature>
<dbReference type="GO" id="GO:0045454">
    <property type="term" value="P:cell redox homeostasis"/>
    <property type="evidence" value="ECO:0007669"/>
    <property type="project" value="TreeGrafter"/>
</dbReference>
<dbReference type="AlphaFoldDB" id="A0A553WAZ6"/>
<dbReference type="GO" id="GO:0015035">
    <property type="term" value="F:protein-disulfide reductase activity"/>
    <property type="evidence" value="ECO:0007669"/>
    <property type="project" value="TreeGrafter"/>
</dbReference>
<dbReference type="GO" id="GO:0017004">
    <property type="term" value="P:cytochrome complex assembly"/>
    <property type="evidence" value="ECO:0007669"/>
    <property type="project" value="UniProtKB-KW"/>
</dbReference>
<evidence type="ECO:0000256" key="5">
    <source>
        <dbReference type="ARBA" id="ARBA00022989"/>
    </source>
</evidence>
<comment type="caution">
    <text evidence="9">The sequence shown here is derived from an EMBL/GenBank/DDBJ whole genome shotgun (WGS) entry which is preliminary data.</text>
</comment>
<evidence type="ECO:0000256" key="1">
    <source>
        <dbReference type="ARBA" id="ARBA00004651"/>
    </source>
</evidence>
<dbReference type="InterPro" id="IPR035671">
    <property type="entry name" value="DsbD_gamma"/>
</dbReference>
<dbReference type="GO" id="GO:0005886">
    <property type="term" value="C:plasma membrane"/>
    <property type="evidence" value="ECO:0007669"/>
    <property type="project" value="UniProtKB-SubCell"/>
</dbReference>
<evidence type="ECO:0000313" key="9">
    <source>
        <dbReference type="EMBL" id="TSB01868.1"/>
    </source>
</evidence>
<feature type="transmembrane region" description="Helical" evidence="7">
    <location>
        <begin position="435"/>
        <end position="463"/>
    </location>
</feature>
<dbReference type="CDD" id="cd02953">
    <property type="entry name" value="DsbDgamma"/>
    <property type="match status" value="1"/>
</dbReference>
<evidence type="ECO:0000256" key="3">
    <source>
        <dbReference type="ARBA" id="ARBA00022692"/>
    </source>
</evidence>
<keyword evidence="3 7" id="KW-0812">Transmembrane</keyword>
<evidence type="ECO:0000256" key="6">
    <source>
        <dbReference type="ARBA" id="ARBA00023136"/>
    </source>
</evidence>
<protein>
    <submittedName>
        <fullName evidence="9">Thiol:disulfide interchange protein</fullName>
    </submittedName>
</protein>
<feature type="transmembrane region" description="Helical" evidence="7">
    <location>
        <begin position="311"/>
        <end position="335"/>
    </location>
</feature>
<feature type="transmembrane region" description="Helical" evidence="7">
    <location>
        <begin position="356"/>
        <end position="374"/>
    </location>
</feature>
<dbReference type="PANTHER" id="PTHR32234">
    <property type="entry name" value="THIOL:DISULFIDE INTERCHANGE PROTEIN DSBD"/>
    <property type="match status" value="1"/>
</dbReference>
<dbReference type="OrthoDB" id="9811036at2"/>
<proteinExistence type="predicted"/>
<keyword evidence="10" id="KW-1185">Reference proteome</keyword>
<gene>
    <name evidence="9" type="ORF">FOM92_11940</name>
</gene>
<dbReference type="PROSITE" id="PS51352">
    <property type="entry name" value="THIOREDOXIN_2"/>
    <property type="match status" value="1"/>
</dbReference>
<feature type="transmembrane region" description="Helical" evidence="7">
    <location>
        <begin position="469"/>
        <end position="489"/>
    </location>
</feature>
<dbReference type="RefSeq" id="WP_143777088.1">
    <property type="nucleotide sequence ID" value="NZ_VKKU01000002.1"/>
</dbReference>
<evidence type="ECO:0000256" key="7">
    <source>
        <dbReference type="SAM" id="Phobius"/>
    </source>
</evidence>
<dbReference type="InterPro" id="IPR013766">
    <property type="entry name" value="Thioredoxin_domain"/>
</dbReference>
<dbReference type="InterPro" id="IPR036249">
    <property type="entry name" value="Thioredoxin-like_sf"/>
</dbReference>
<dbReference type="Gene3D" id="3.40.30.10">
    <property type="entry name" value="Glutaredoxin"/>
    <property type="match status" value="1"/>
</dbReference>
<accession>A0A553WAZ6</accession>
<dbReference type="Pfam" id="PF13899">
    <property type="entry name" value="Thioredoxin_7"/>
    <property type="match status" value="1"/>
</dbReference>
<comment type="subcellular location">
    <subcellularLocation>
        <location evidence="1">Cell membrane</location>
        <topology evidence="1">Multi-pass membrane protein</topology>
    </subcellularLocation>
</comment>
<evidence type="ECO:0000313" key="10">
    <source>
        <dbReference type="Proteomes" id="UP000320160"/>
    </source>
</evidence>
<keyword evidence="5 7" id="KW-1133">Transmembrane helix</keyword>
<feature type="transmembrane region" description="Helical" evidence="7">
    <location>
        <begin position="532"/>
        <end position="551"/>
    </location>
</feature>